<dbReference type="InterPro" id="IPR007848">
    <property type="entry name" value="Small_mtfrase_dom"/>
</dbReference>
<evidence type="ECO:0000256" key="1">
    <source>
        <dbReference type="ARBA" id="ARBA00022490"/>
    </source>
</evidence>
<keyword evidence="4 6" id="KW-0808">Transferase</keyword>
<evidence type="ECO:0000313" key="10">
    <source>
        <dbReference type="Proteomes" id="UP000255248"/>
    </source>
</evidence>
<comment type="subunit">
    <text evidence="6">Monomer.</text>
</comment>
<dbReference type="Gene3D" id="3.40.50.150">
    <property type="entry name" value="Vaccinia Virus protein VP39"/>
    <property type="match status" value="2"/>
</dbReference>
<dbReference type="HAMAP" id="MF_01862">
    <property type="entry name" value="16SrRNA_methyltr_C"/>
    <property type="match status" value="1"/>
</dbReference>
<dbReference type="PANTHER" id="PTHR47816:SF4">
    <property type="entry name" value="RIBOSOMAL RNA SMALL SUBUNIT METHYLTRANSFERASE C"/>
    <property type="match status" value="1"/>
</dbReference>
<evidence type="ECO:0000256" key="2">
    <source>
        <dbReference type="ARBA" id="ARBA00022552"/>
    </source>
</evidence>
<dbReference type="NCBIfam" id="NF007023">
    <property type="entry name" value="PRK09489.1"/>
    <property type="match status" value="1"/>
</dbReference>
<keyword evidence="2 6" id="KW-0698">rRNA processing</keyword>
<gene>
    <name evidence="6 9" type="primary">rsmC</name>
    <name evidence="9" type="ORF">NCTC12121_02963</name>
</gene>
<organism evidence="9 10">
    <name type="scientific">Edwardsiella hoshinae</name>
    <dbReference type="NCBI Taxonomy" id="93378"/>
    <lineage>
        <taxon>Bacteria</taxon>
        <taxon>Pseudomonadati</taxon>
        <taxon>Pseudomonadota</taxon>
        <taxon>Gammaproteobacteria</taxon>
        <taxon>Enterobacterales</taxon>
        <taxon>Hafniaceae</taxon>
        <taxon>Edwardsiella</taxon>
    </lineage>
</organism>
<comment type="similarity">
    <text evidence="6">Belongs to the methyltransferase superfamily. RsmC family.</text>
</comment>
<evidence type="ECO:0000256" key="5">
    <source>
        <dbReference type="ARBA" id="ARBA00022691"/>
    </source>
</evidence>
<dbReference type="SUPFAM" id="SSF53335">
    <property type="entry name" value="S-adenosyl-L-methionine-dependent methyltransferases"/>
    <property type="match status" value="1"/>
</dbReference>
<keyword evidence="3 6" id="KW-0489">Methyltransferase</keyword>
<keyword evidence="5 6" id="KW-0949">S-adenosyl-L-methionine</keyword>
<dbReference type="EC" id="2.1.1.172" evidence="6"/>
<comment type="function">
    <text evidence="6">Specifically methylates the guanine in position 1207 of 16S rRNA in the 30S particle.</text>
</comment>
<dbReference type="AlphaFoldDB" id="A0A376DL92"/>
<dbReference type="CDD" id="cd02440">
    <property type="entry name" value="AdoMet_MTases"/>
    <property type="match status" value="1"/>
</dbReference>
<accession>A0A376DL92</accession>
<dbReference type="GO" id="GO:0003676">
    <property type="term" value="F:nucleic acid binding"/>
    <property type="evidence" value="ECO:0007669"/>
    <property type="project" value="InterPro"/>
</dbReference>
<dbReference type="InterPro" id="IPR023543">
    <property type="entry name" value="rRNA_ssu_MeTfrase_C"/>
</dbReference>
<dbReference type="InterPro" id="IPR029063">
    <property type="entry name" value="SAM-dependent_MTases_sf"/>
</dbReference>
<dbReference type="PANTHER" id="PTHR47816">
    <property type="entry name" value="RIBOSOMAL RNA SMALL SUBUNIT METHYLTRANSFERASE C"/>
    <property type="match status" value="1"/>
</dbReference>
<comment type="catalytic activity">
    <reaction evidence="6">
        <text>guanosine(1207) in 16S rRNA + S-adenosyl-L-methionine = N(2)-methylguanosine(1207) in 16S rRNA + S-adenosyl-L-homocysteine + H(+)</text>
        <dbReference type="Rhea" id="RHEA:42736"/>
        <dbReference type="Rhea" id="RHEA-COMP:10213"/>
        <dbReference type="Rhea" id="RHEA-COMP:10214"/>
        <dbReference type="ChEBI" id="CHEBI:15378"/>
        <dbReference type="ChEBI" id="CHEBI:57856"/>
        <dbReference type="ChEBI" id="CHEBI:59789"/>
        <dbReference type="ChEBI" id="CHEBI:74269"/>
        <dbReference type="ChEBI" id="CHEBI:74481"/>
        <dbReference type="EC" id="2.1.1.172"/>
    </reaction>
</comment>
<dbReference type="GO" id="GO:0052914">
    <property type="term" value="F:16S rRNA (guanine(1207)-N(2))-methyltransferase activity"/>
    <property type="evidence" value="ECO:0007669"/>
    <property type="project" value="UniProtKB-EC"/>
</dbReference>
<dbReference type="STRING" id="93378.A9798_14115"/>
<evidence type="ECO:0000256" key="4">
    <source>
        <dbReference type="ARBA" id="ARBA00022679"/>
    </source>
</evidence>
<dbReference type="GO" id="GO:0005737">
    <property type="term" value="C:cytoplasm"/>
    <property type="evidence" value="ECO:0007669"/>
    <property type="project" value="UniProtKB-SubCell"/>
</dbReference>
<evidence type="ECO:0000259" key="7">
    <source>
        <dbReference type="Pfam" id="PF05175"/>
    </source>
</evidence>
<name>A0A376DL92_9GAMM</name>
<dbReference type="Pfam" id="PF05175">
    <property type="entry name" value="MTS"/>
    <property type="match status" value="1"/>
</dbReference>
<evidence type="ECO:0000256" key="3">
    <source>
        <dbReference type="ARBA" id="ARBA00022603"/>
    </source>
</evidence>
<evidence type="ECO:0000259" key="8">
    <source>
        <dbReference type="Pfam" id="PF08468"/>
    </source>
</evidence>
<sequence>MDACLTYYANKPLAPLPSMTDDAEFQNLAESFIIAGQPIEEFCVMSAFTPASEVILRHSEELASRRILFAGDLQDMLPAQFDALEVRAHTTQYHHWQALQATMGERCLFSLEAPHAFVADIDTLLYYWPKSKPEAVFQLTQLLSVLPQGCEVFIVGENRAGVRSAEELSAEMVALTKIDSARRCGLYHGQLNQPVAFDLADWWMSYHTGSLHIATLPGVFSRDGLDIGSHLLLSSLPHGLKGRVLDVGCGAGVLSAAIARISPQTTLTLCDVNAAALAASRQTLAQNDIPGEVLASNVFSDINGRFDLIISNPPFHDGVQTSLLAAQTLIRGAISHLQLGGELRIVANAFLPYPQVFDAVFGRHEVVAQTGKFKVYSAILDRPALEHSRR</sequence>
<dbReference type="EMBL" id="UFXZ01000001">
    <property type="protein sequence ID" value="STC91302.1"/>
    <property type="molecule type" value="Genomic_DNA"/>
</dbReference>
<evidence type="ECO:0000313" key="9">
    <source>
        <dbReference type="EMBL" id="STC91302.1"/>
    </source>
</evidence>
<dbReference type="InterPro" id="IPR002052">
    <property type="entry name" value="DNA_methylase_N6_adenine_CS"/>
</dbReference>
<dbReference type="InterPro" id="IPR013675">
    <property type="entry name" value="Mtase_sm_N"/>
</dbReference>
<feature type="domain" description="Methyltransferase small N-terminal" evidence="8">
    <location>
        <begin position="52"/>
        <end position="206"/>
    </location>
</feature>
<reference evidence="9 10" key="1">
    <citation type="submission" date="2018-06" db="EMBL/GenBank/DDBJ databases">
        <authorList>
            <consortium name="Pathogen Informatics"/>
            <person name="Doyle S."/>
        </authorList>
    </citation>
    <scope>NUCLEOTIDE SEQUENCE [LARGE SCALE GENOMIC DNA]</scope>
    <source>
        <strain evidence="9 10">NCTC12121</strain>
    </source>
</reference>
<protein>
    <recommendedName>
        <fullName evidence="6">Ribosomal RNA small subunit methyltransferase C</fullName>
        <ecNumber evidence="6">2.1.1.172</ecNumber>
    </recommendedName>
    <alternativeName>
        <fullName evidence="6">16S rRNA m2G1207 methyltransferase</fullName>
    </alternativeName>
    <alternativeName>
        <fullName evidence="6">rRNA (guanine-N(2)-)-methyltransferase RsmC</fullName>
    </alternativeName>
</protein>
<comment type="subcellular location">
    <subcellularLocation>
        <location evidence="6">Cytoplasm</location>
    </subcellularLocation>
</comment>
<dbReference type="PROSITE" id="PS00092">
    <property type="entry name" value="N6_MTASE"/>
    <property type="match status" value="1"/>
</dbReference>
<evidence type="ECO:0000256" key="6">
    <source>
        <dbReference type="HAMAP-Rule" id="MF_01862"/>
    </source>
</evidence>
<feature type="domain" description="Methyltransferase small" evidence="7">
    <location>
        <begin position="211"/>
        <end position="377"/>
    </location>
</feature>
<keyword evidence="1 6" id="KW-0963">Cytoplasm</keyword>
<dbReference type="InterPro" id="IPR046977">
    <property type="entry name" value="RsmC/RlmG"/>
</dbReference>
<dbReference type="Proteomes" id="UP000255248">
    <property type="component" value="Unassembled WGS sequence"/>
</dbReference>
<proteinExistence type="inferred from homology"/>
<dbReference type="Pfam" id="PF08468">
    <property type="entry name" value="MTS_N"/>
    <property type="match status" value="1"/>
</dbReference>